<accession>E3T571</accession>
<dbReference type="EMBL" id="GU244497">
    <property type="protein sequence ID" value="ADO67334.1"/>
    <property type="molecule type" value="Genomic_DNA"/>
</dbReference>
<dbReference type="Proteomes" id="UP000029781">
    <property type="component" value="Segment"/>
</dbReference>
<gene>
    <name evidence="1" type="ORF">crov300</name>
</gene>
<evidence type="ECO:0000313" key="1">
    <source>
        <dbReference type="EMBL" id="ADO67334.1"/>
    </source>
</evidence>
<organism evidence="1 2">
    <name type="scientific">Cafeteria roenbergensis virus (strain BV-PW1)</name>
    <name type="common">CroV</name>
    <dbReference type="NCBI Taxonomy" id="693272"/>
    <lineage>
        <taxon>Viruses</taxon>
        <taxon>Varidnaviria</taxon>
        <taxon>Bamfordvirae</taxon>
        <taxon>Nucleocytoviricota</taxon>
        <taxon>Megaviricetes</taxon>
        <taxon>Imitervirales</taxon>
        <taxon>Mimiviridae</taxon>
        <taxon>Aliimimivirinae</taxon>
        <taxon>Rheavirus</taxon>
        <taxon>Rheavirus sinusmexicani</taxon>
    </lineage>
</organism>
<dbReference type="RefSeq" id="YP_003969933.1">
    <property type="nucleotide sequence ID" value="NC_014637.1"/>
</dbReference>
<dbReference type="GeneID" id="9887703"/>
<sequence>MSSEQFIFLGNMPNGKCNIFFFYHKIATANYDKLFAGQIYNAMISETMITNPNDVVIIYDILPSNIVNLMIVKHKNKNIGV</sequence>
<protein>
    <submittedName>
        <fullName evidence="1">Uncharacterized protein</fullName>
    </submittedName>
</protein>
<evidence type="ECO:0000313" key="2">
    <source>
        <dbReference type="Proteomes" id="UP000029781"/>
    </source>
</evidence>
<keyword evidence="2" id="KW-1185">Reference proteome</keyword>
<organismHost>
    <name type="scientific">Cafeteria roenbergensis</name>
    <name type="common">Marine flagellate</name>
    <dbReference type="NCBI Taxonomy" id="33653"/>
</organismHost>
<reference evidence="1 2" key="1">
    <citation type="journal article" date="2010" name="Proc. Natl. Acad. Sci. U.S.A.">
        <title>Giant virus with a remarkable complement of genes infects marine zooplankton.</title>
        <authorList>
            <person name="Fischer M.G."/>
            <person name="Allen M.J."/>
            <person name="Wilson W.H."/>
            <person name="Suttle C.A."/>
        </authorList>
    </citation>
    <scope>NUCLEOTIDE SEQUENCE [LARGE SCALE GENOMIC DNA]</scope>
    <source>
        <strain evidence="1 2">BV-PW1</strain>
    </source>
</reference>
<proteinExistence type="predicted"/>
<name>E3T571_CROVB</name>
<dbReference type="KEGG" id="vg:9887703"/>